<evidence type="ECO:0000256" key="6">
    <source>
        <dbReference type="ARBA" id="ARBA00022967"/>
    </source>
</evidence>
<keyword evidence="4" id="KW-0547">Nucleotide-binding</keyword>
<keyword evidence="2" id="KW-1003">Cell membrane</keyword>
<dbReference type="Gene3D" id="3.40.50.300">
    <property type="entry name" value="P-loop containing nucleotide triphosphate hydrolases"/>
    <property type="match status" value="1"/>
</dbReference>
<keyword evidence="3" id="KW-0997">Cell inner membrane</keyword>
<evidence type="ECO:0000256" key="3">
    <source>
        <dbReference type="ARBA" id="ARBA00022519"/>
    </source>
</evidence>
<feature type="region of interest" description="Disordered" evidence="8">
    <location>
        <begin position="211"/>
        <end position="231"/>
    </location>
</feature>
<dbReference type="SMART" id="SM00382">
    <property type="entry name" value="AAA"/>
    <property type="match status" value="1"/>
</dbReference>
<evidence type="ECO:0000256" key="4">
    <source>
        <dbReference type="ARBA" id="ARBA00022741"/>
    </source>
</evidence>
<protein>
    <submittedName>
        <fullName evidence="10">Thiamine ABC transporter ATP-binding protein</fullName>
    </submittedName>
</protein>
<dbReference type="PROSITE" id="PS00211">
    <property type="entry name" value="ABC_TRANSPORTER_1"/>
    <property type="match status" value="1"/>
</dbReference>
<accession>A0ABM6IJE8</accession>
<sequence length="231" mass="24600">MLTLDKLLIEQGDFRLEADFTIPAGARVALIGPSGAGKSTLLSVLAGFLGPTQGRVLWCGEDITEAPPGERPLSILFQDQNLFPHLRLETNLALGLNPKGKIDATDRARIETALARVSLEGMEKRKPGALSGGQQSRAGLARTLLRGRPILLLDEPFAALGPALKSEMLALVAEIAREQGTTVLMVSHDPEDARALCPQTVLVAEGRAHAPQATGPLLDDPPPVLRDYLGE</sequence>
<dbReference type="InterPro" id="IPR027417">
    <property type="entry name" value="P-loop_NTPase"/>
</dbReference>
<keyword evidence="11" id="KW-1185">Reference proteome</keyword>
<dbReference type="InterPro" id="IPR017871">
    <property type="entry name" value="ABC_transporter-like_CS"/>
</dbReference>
<keyword evidence="6" id="KW-1278">Translocase</keyword>
<dbReference type="PROSITE" id="PS50893">
    <property type="entry name" value="ABC_TRANSPORTER_2"/>
    <property type="match status" value="1"/>
</dbReference>
<keyword evidence="7" id="KW-0472">Membrane</keyword>
<dbReference type="InterPro" id="IPR050093">
    <property type="entry name" value="ABC_SmlMolc_Importer"/>
</dbReference>
<gene>
    <name evidence="10" type="ORF">BMG03_14630</name>
</gene>
<feature type="domain" description="ABC transporter" evidence="9">
    <location>
        <begin position="2"/>
        <end position="230"/>
    </location>
</feature>
<evidence type="ECO:0000313" key="10">
    <source>
        <dbReference type="EMBL" id="AQS48889.1"/>
    </source>
</evidence>
<dbReference type="PANTHER" id="PTHR42781:SF1">
    <property type="entry name" value="THIAMINE IMPORT ATP-BINDING PROTEIN THIQ"/>
    <property type="match status" value="1"/>
</dbReference>
<dbReference type="InterPro" id="IPR003593">
    <property type="entry name" value="AAA+_ATPase"/>
</dbReference>
<proteinExistence type="predicted"/>
<evidence type="ECO:0000256" key="8">
    <source>
        <dbReference type="SAM" id="MobiDB-lite"/>
    </source>
</evidence>
<dbReference type="SUPFAM" id="SSF52540">
    <property type="entry name" value="P-loop containing nucleoside triphosphate hydrolases"/>
    <property type="match status" value="1"/>
</dbReference>
<dbReference type="EMBL" id="CP019437">
    <property type="protein sequence ID" value="AQS48889.1"/>
    <property type="molecule type" value="Genomic_DNA"/>
</dbReference>
<evidence type="ECO:0000256" key="2">
    <source>
        <dbReference type="ARBA" id="ARBA00022475"/>
    </source>
</evidence>
<name>A0ABM6IJE8_9RHOB</name>
<evidence type="ECO:0000313" key="11">
    <source>
        <dbReference type="Proteomes" id="UP000185622"/>
    </source>
</evidence>
<reference evidence="10 11" key="1">
    <citation type="submission" date="2017-01" db="EMBL/GenBank/DDBJ databases">
        <title>The complete genome sequence of a sulfur-oxidizing marine bacterium Thioclava sp. 25B10_4T.</title>
        <authorList>
            <person name="Liu Y."/>
            <person name="Lai Q."/>
            <person name="Shao Z."/>
        </authorList>
    </citation>
    <scope>NUCLEOTIDE SEQUENCE [LARGE SCALE GENOMIC DNA]</scope>
    <source>
        <strain evidence="10 11">25B10_4</strain>
    </source>
</reference>
<keyword evidence="1" id="KW-0813">Transport</keyword>
<dbReference type="GO" id="GO:0005524">
    <property type="term" value="F:ATP binding"/>
    <property type="evidence" value="ECO:0007669"/>
    <property type="project" value="UniProtKB-KW"/>
</dbReference>
<evidence type="ECO:0000256" key="7">
    <source>
        <dbReference type="ARBA" id="ARBA00023136"/>
    </source>
</evidence>
<dbReference type="Pfam" id="PF00005">
    <property type="entry name" value="ABC_tran"/>
    <property type="match status" value="1"/>
</dbReference>
<evidence type="ECO:0000256" key="5">
    <source>
        <dbReference type="ARBA" id="ARBA00022840"/>
    </source>
</evidence>
<dbReference type="RefSeq" id="WP_075775710.1">
    <property type="nucleotide sequence ID" value="NZ_CP019437.1"/>
</dbReference>
<evidence type="ECO:0000256" key="1">
    <source>
        <dbReference type="ARBA" id="ARBA00022448"/>
    </source>
</evidence>
<keyword evidence="5 10" id="KW-0067">ATP-binding</keyword>
<evidence type="ECO:0000259" key="9">
    <source>
        <dbReference type="PROSITE" id="PS50893"/>
    </source>
</evidence>
<organism evidence="10 11">
    <name type="scientific">Thioclava nitratireducens</name>
    <dbReference type="NCBI Taxonomy" id="1915078"/>
    <lineage>
        <taxon>Bacteria</taxon>
        <taxon>Pseudomonadati</taxon>
        <taxon>Pseudomonadota</taxon>
        <taxon>Alphaproteobacteria</taxon>
        <taxon>Rhodobacterales</taxon>
        <taxon>Paracoccaceae</taxon>
        <taxon>Thioclava</taxon>
    </lineage>
</organism>
<dbReference type="Proteomes" id="UP000185622">
    <property type="component" value="Chromosome"/>
</dbReference>
<dbReference type="PANTHER" id="PTHR42781">
    <property type="entry name" value="SPERMIDINE/PUTRESCINE IMPORT ATP-BINDING PROTEIN POTA"/>
    <property type="match status" value="1"/>
</dbReference>
<dbReference type="InterPro" id="IPR003439">
    <property type="entry name" value="ABC_transporter-like_ATP-bd"/>
</dbReference>